<evidence type="ECO:0000259" key="7">
    <source>
        <dbReference type="PROSITE" id="PS50850"/>
    </source>
</evidence>
<feature type="transmembrane region" description="Helical" evidence="6">
    <location>
        <begin position="121"/>
        <end position="141"/>
    </location>
</feature>
<gene>
    <name evidence="8" type="ORF">EJ04DRAFT_136243</name>
</gene>
<dbReference type="Pfam" id="PF07690">
    <property type="entry name" value="MFS_1"/>
    <property type="match status" value="1"/>
</dbReference>
<dbReference type="Proteomes" id="UP000799444">
    <property type="component" value="Unassembled WGS sequence"/>
</dbReference>
<feature type="transmembrane region" description="Helical" evidence="6">
    <location>
        <begin position="184"/>
        <end position="205"/>
    </location>
</feature>
<evidence type="ECO:0000256" key="4">
    <source>
        <dbReference type="ARBA" id="ARBA00022989"/>
    </source>
</evidence>
<dbReference type="InterPro" id="IPR036259">
    <property type="entry name" value="MFS_trans_sf"/>
</dbReference>
<feature type="transmembrane region" description="Helical" evidence="6">
    <location>
        <begin position="153"/>
        <end position="172"/>
    </location>
</feature>
<dbReference type="PANTHER" id="PTHR23501">
    <property type="entry name" value="MAJOR FACILITATOR SUPERFAMILY"/>
    <property type="match status" value="1"/>
</dbReference>
<feature type="transmembrane region" description="Helical" evidence="6">
    <location>
        <begin position="95"/>
        <end position="115"/>
    </location>
</feature>
<comment type="subcellular location">
    <subcellularLocation>
        <location evidence="1">Membrane</location>
        <topology evidence="1">Multi-pass membrane protein</topology>
    </subcellularLocation>
</comment>
<dbReference type="CDD" id="cd17502">
    <property type="entry name" value="MFS_Azr1_MDR_like"/>
    <property type="match status" value="1"/>
</dbReference>
<evidence type="ECO:0000256" key="3">
    <source>
        <dbReference type="ARBA" id="ARBA00022692"/>
    </source>
</evidence>
<evidence type="ECO:0000256" key="5">
    <source>
        <dbReference type="ARBA" id="ARBA00023136"/>
    </source>
</evidence>
<reference evidence="8" key="1">
    <citation type="journal article" date="2020" name="Stud. Mycol.">
        <title>101 Dothideomycetes genomes: a test case for predicting lifestyles and emergence of pathogens.</title>
        <authorList>
            <person name="Haridas S."/>
            <person name="Albert R."/>
            <person name="Binder M."/>
            <person name="Bloem J."/>
            <person name="Labutti K."/>
            <person name="Salamov A."/>
            <person name="Andreopoulos B."/>
            <person name="Baker S."/>
            <person name="Barry K."/>
            <person name="Bills G."/>
            <person name="Bluhm B."/>
            <person name="Cannon C."/>
            <person name="Castanera R."/>
            <person name="Culley D."/>
            <person name="Daum C."/>
            <person name="Ezra D."/>
            <person name="Gonzalez J."/>
            <person name="Henrissat B."/>
            <person name="Kuo A."/>
            <person name="Liang C."/>
            <person name="Lipzen A."/>
            <person name="Lutzoni F."/>
            <person name="Magnuson J."/>
            <person name="Mondo S."/>
            <person name="Nolan M."/>
            <person name="Ohm R."/>
            <person name="Pangilinan J."/>
            <person name="Park H.-J."/>
            <person name="Ramirez L."/>
            <person name="Alfaro M."/>
            <person name="Sun H."/>
            <person name="Tritt A."/>
            <person name="Yoshinaga Y."/>
            <person name="Zwiers L.-H."/>
            <person name="Turgeon B."/>
            <person name="Goodwin S."/>
            <person name="Spatafora J."/>
            <person name="Crous P."/>
            <person name="Grigoriev I."/>
        </authorList>
    </citation>
    <scope>NUCLEOTIDE SEQUENCE</scope>
    <source>
        <strain evidence="8">CBS 125425</strain>
    </source>
</reference>
<feature type="transmembrane region" description="Helical" evidence="6">
    <location>
        <begin position="253"/>
        <end position="276"/>
    </location>
</feature>
<organism evidence="8 9">
    <name type="scientific">Polyplosphaeria fusca</name>
    <dbReference type="NCBI Taxonomy" id="682080"/>
    <lineage>
        <taxon>Eukaryota</taxon>
        <taxon>Fungi</taxon>
        <taxon>Dikarya</taxon>
        <taxon>Ascomycota</taxon>
        <taxon>Pezizomycotina</taxon>
        <taxon>Dothideomycetes</taxon>
        <taxon>Pleosporomycetidae</taxon>
        <taxon>Pleosporales</taxon>
        <taxon>Tetraplosphaeriaceae</taxon>
        <taxon>Polyplosphaeria</taxon>
    </lineage>
</organism>
<dbReference type="Gene3D" id="1.20.1250.20">
    <property type="entry name" value="MFS general substrate transporter like domains"/>
    <property type="match status" value="2"/>
</dbReference>
<evidence type="ECO:0000313" key="9">
    <source>
        <dbReference type="Proteomes" id="UP000799444"/>
    </source>
</evidence>
<feature type="transmembrane region" description="Helical" evidence="6">
    <location>
        <begin position="22"/>
        <end position="44"/>
    </location>
</feature>
<accession>A0A9P4R510</accession>
<evidence type="ECO:0000256" key="1">
    <source>
        <dbReference type="ARBA" id="ARBA00004141"/>
    </source>
</evidence>
<feature type="transmembrane region" description="Helical" evidence="6">
    <location>
        <begin position="362"/>
        <end position="379"/>
    </location>
</feature>
<dbReference type="InterPro" id="IPR011701">
    <property type="entry name" value="MFS"/>
</dbReference>
<feature type="transmembrane region" description="Helical" evidence="6">
    <location>
        <begin position="425"/>
        <end position="448"/>
    </location>
</feature>
<dbReference type="GO" id="GO:0005886">
    <property type="term" value="C:plasma membrane"/>
    <property type="evidence" value="ECO:0007669"/>
    <property type="project" value="TreeGrafter"/>
</dbReference>
<dbReference type="GO" id="GO:0022857">
    <property type="term" value="F:transmembrane transporter activity"/>
    <property type="evidence" value="ECO:0007669"/>
    <property type="project" value="InterPro"/>
</dbReference>
<feature type="transmembrane region" description="Helical" evidence="6">
    <location>
        <begin position="226"/>
        <end position="247"/>
    </location>
</feature>
<dbReference type="EMBL" id="ML996119">
    <property type="protein sequence ID" value="KAF2737110.1"/>
    <property type="molecule type" value="Genomic_DNA"/>
</dbReference>
<dbReference type="PROSITE" id="PS50850">
    <property type="entry name" value="MFS"/>
    <property type="match status" value="1"/>
</dbReference>
<feature type="transmembrane region" description="Helical" evidence="6">
    <location>
        <begin position="296"/>
        <end position="317"/>
    </location>
</feature>
<protein>
    <submittedName>
        <fullName evidence="8">Efflux pump protein</fullName>
    </submittedName>
</protein>
<evidence type="ECO:0000313" key="8">
    <source>
        <dbReference type="EMBL" id="KAF2737110.1"/>
    </source>
</evidence>
<dbReference type="OrthoDB" id="10021397at2759"/>
<proteinExistence type="inferred from homology"/>
<evidence type="ECO:0000256" key="6">
    <source>
        <dbReference type="SAM" id="Phobius"/>
    </source>
</evidence>
<keyword evidence="5 6" id="KW-0472">Membrane</keyword>
<comment type="similarity">
    <text evidence="2">Belongs to the major facilitator superfamily. TCR/Tet family.</text>
</comment>
<dbReference type="SUPFAM" id="SSF103473">
    <property type="entry name" value="MFS general substrate transporter"/>
    <property type="match status" value="1"/>
</dbReference>
<keyword evidence="3 6" id="KW-0812">Transmembrane</keyword>
<dbReference type="AlphaFoldDB" id="A0A9P4R510"/>
<feature type="transmembrane region" description="Helical" evidence="6">
    <location>
        <begin position="391"/>
        <end position="413"/>
    </location>
</feature>
<keyword evidence="9" id="KW-1185">Reference proteome</keyword>
<sequence>MEATETTSQHASTDSKHAKDDYITGLSLVAVVGSVTLVCFLILLDQSILSTAMPQITSHFHSLPDVGWYAGAYQLASATLQPLTGKLYTHFRAKYTFLAFLFVFELGSLLCGAATTSPMLIVGRAVAGLGASGLVNGGMTVVSGAAPLEKRPLYNGFLLGVAQLGLISGPLIGGALTEYATWRWCFYINLPLGGLAVVILLFIDIPDITAKPAFTLTLVRATIPKLDLIGFALFAPASVMLLLALQYGSANTYAWSSSVVIGLFSGTVATFLVFVVWEWREGDNAMIPGSIIKQRVVWASCLQSMSLMGVLIGASNYLPIYFQAVKGVSPTMSGVDMLPSILSQLLMALLSGVAVSRLGYYTPWAIFSGAISAVGNGLISTFRPHTPPATWIGYQILLGAARGAGMQMSMLAVQTHLPPSTLATSLAILIFSQNLAGSVSVVLATTIFTESLKSNLVKFAPQIALESALEAGGGAQAVRDLVRGRVNLLAGLLEAYSASVANVFYFLVGLSVVGFVASWGMGWGDVRSKKGKASETGGGEKTEQA</sequence>
<name>A0A9P4R510_9PLEO</name>
<evidence type="ECO:0000256" key="2">
    <source>
        <dbReference type="ARBA" id="ARBA00007520"/>
    </source>
</evidence>
<dbReference type="InterPro" id="IPR020846">
    <property type="entry name" value="MFS_dom"/>
</dbReference>
<comment type="caution">
    <text evidence="8">The sequence shown here is derived from an EMBL/GenBank/DDBJ whole genome shotgun (WGS) entry which is preliminary data.</text>
</comment>
<feature type="domain" description="Major facilitator superfamily (MFS) profile" evidence="7">
    <location>
        <begin position="31"/>
        <end position="526"/>
    </location>
</feature>
<feature type="transmembrane region" description="Helical" evidence="6">
    <location>
        <begin position="503"/>
        <end position="522"/>
    </location>
</feature>
<keyword evidence="4 6" id="KW-1133">Transmembrane helix</keyword>
<dbReference type="PANTHER" id="PTHR23501:SF193">
    <property type="entry name" value="MULTIDRUG TRANSPORTER, PUTATIVE (AFU_ORTHOLOGUE AFUA_8G00940)-RELATED"/>
    <property type="match status" value="1"/>
</dbReference>
<feature type="transmembrane region" description="Helical" evidence="6">
    <location>
        <begin position="337"/>
        <end position="355"/>
    </location>
</feature>